<feature type="region of interest" description="Disordered" evidence="1">
    <location>
        <begin position="310"/>
        <end position="571"/>
    </location>
</feature>
<feature type="compositionally biased region" description="Basic and acidic residues" evidence="1">
    <location>
        <begin position="706"/>
        <end position="721"/>
    </location>
</feature>
<protein>
    <recommendedName>
        <fullName evidence="5">Transmembrane protein</fullName>
    </recommendedName>
</protein>
<dbReference type="AlphaFoldDB" id="A0ABD2L984"/>
<feature type="compositionally biased region" description="Low complexity" evidence="1">
    <location>
        <begin position="519"/>
        <end position="538"/>
    </location>
</feature>
<evidence type="ECO:0000313" key="4">
    <source>
        <dbReference type="Proteomes" id="UP001620626"/>
    </source>
</evidence>
<keyword evidence="2" id="KW-0472">Membrane</keyword>
<dbReference type="EMBL" id="JBICBT010000492">
    <property type="protein sequence ID" value="KAL3111766.1"/>
    <property type="molecule type" value="Genomic_DNA"/>
</dbReference>
<reference evidence="3 4" key="1">
    <citation type="submission" date="2024-10" db="EMBL/GenBank/DDBJ databases">
        <authorList>
            <person name="Kim D."/>
        </authorList>
    </citation>
    <scope>NUCLEOTIDE SEQUENCE [LARGE SCALE GENOMIC DNA]</scope>
    <source>
        <strain evidence="3">BH-2024</strain>
    </source>
</reference>
<keyword evidence="4" id="KW-1185">Reference proteome</keyword>
<evidence type="ECO:0000256" key="2">
    <source>
        <dbReference type="SAM" id="Phobius"/>
    </source>
</evidence>
<dbReference type="PANTHER" id="PTHR40288">
    <property type="entry name" value="PROTEIN CBG16535-RELATED"/>
    <property type="match status" value="1"/>
</dbReference>
<feature type="transmembrane region" description="Helical" evidence="2">
    <location>
        <begin position="203"/>
        <end position="224"/>
    </location>
</feature>
<feature type="transmembrane region" description="Helical" evidence="2">
    <location>
        <begin position="99"/>
        <end position="122"/>
    </location>
</feature>
<feature type="transmembrane region" description="Helical" evidence="2">
    <location>
        <begin position="174"/>
        <end position="197"/>
    </location>
</feature>
<keyword evidence="2" id="KW-1133">Transmembrane helix</keyword>
<evidence type="ECO:0000313" key="3">
    <source>
        <dbReference type="EMBL" id="KAL3111766.1"/>
    </source>
</evidence>
<keyword evidence="2" id="KW-0812">Transmembrane</keyword>
<feature type="compositionally biased region" description="Basic and acidic residues" evidence="1">
    <location>
        <begin position="342"/>
        <end position="377"/>
    </location>
</feature>
<dbReference type="PANTHER" id="PTHR40288:SF2">
    <property type="entry name" value="G PROTEIN-COUPLED RECEPTOR-RELATED"/>
    <property type="match status" value="1"/>
</dbReference>
<feature type="compositionally biased region" description="Polar residues" evidence="1">
    <location>
        <begin position="509"/>
        <end position="518"/>
    </location>
</feature>
<organism evidence="3 4">
    <name type="scientific">Heterodera trifolii</name>
    <dbReference type="NCBI Taxonomy" id="157864"/>
    <lineage>
        <taxon>Eukaryota</taxon>
        <taxon>Metazoa</taxon>
        <taxon>Ecdysozoa</taxon>
        <taxon>Nematoda</taxon>
        <taxon>Chromadorea</taxon>
        <taxon>Rhabditida</taxon>
        <taxon>Tylenchina</taxon>
        <taxon>Tylenchomorpha</taxon>
        <taxon>Tylenchoidea</taxon>
        <taxon>Heteroderidae</taxon>
        <taxon>Heteroderinae</taxon>
        <taxon>Heterodera</taxon>
    </lineage>
</organism>
<sequence>MAQFRLSVTSRLCAAPFGNVSLLWRKRNVTPKWRRIFNILIKSSATEKEGPTKKKKGQQQKGQKLCPPLCPLEQMKHKLVVIRDEHSKLLGHRFLNSQLSLYLGSVQLFFCLWALTQHIWAMASLKKVLHCDFSPNSSLPPLLTHVDAIIFDIGLFHNLWGISGCVAQHLDGGYGRFCWCIAHSAALLFCLPFAFVSRPKPQLLWPLLIQQSAYGIGLLILSLAALPRAAHFLGDLSNAPLKAIAFYSLGTLMNFFLLYVYWHWYWHVETLWNSARKLRRGETFTGSTIKRPIRRYSPATIGGKMPLLGQNPIRNGLISGEGTERKKMPKGSGRESWSNGETMREEGGGMEKGEEQQKKKQRTHGEEGGDKGEEGAQRHGQRQWRKIGHGDEDGNGRDEHGNGRRNGRDEDGKRRRNGRDEHGNGRRNGRDEHGNGRRNGRDEDGNGRRHGRDEDGNGRRHGRDEDGNGRRHGRDEHGKRRRNGRDEDGNGRRNGPMTVPEREFDRDNSLNSLSPSFGSTTASSVTSMTTSTSAAKTTQQQLNKQSIKKPPPPAPSPAGDSRTHAICSSNFRRPFSPNEMAFPSTVRHFPWNWSHRTQRNQTLCHHKQHKIDHSLRCSSVDCPTTKGCKDGRQLVRQKNLPMDEFWGTEKGRDKRPMEFGFGTDPTDQQKKAMAPNGEANFWVERMPKIRSLARRKDSDGESDDSPNGRETNDARGRDTFDPKGWSPTAESRTTTSWSTTTDNGHLMCHAPKPCHSRRQCVVPARPRAKAGESEKRRPLGGVISNVPLTKREKRKDEGKSNGGWSTSWSDSTTESEQRPFAPPALFGSSPLGMFGLSAIFAPPLEHRV</sequence>
<proteinExistence type="predicted"/>
<feature type="transmembrane region" description="Helical" evidence="2">
    <location>
        <begin position="142"/>
        <end position="162"/>
    </location>
</feature>
<gene>
    <name evidence="3" type="ORF">niasHT_011053</name>
</gene>
<feature type="compositionally biased region" description="Basic and acidic residues" evidence="1">
    <location>
        <begin position="647"/>
        <end position="657"/>
    </location>
</feature>
<feature type="region of interest" description="Disordered" evidence="1">
    <location>
        <begin position="646"/>
        <end position="829"/>
    </location>
</feature>
<feature type="compositionally biased region" description="Low complexity" evidence="1">
    <location>
        <begin position="728"/>
        <end position="741"/>
    </location>
</feature>
<comment type="caution">
    <text evidence="3">The sequence shown here is derived from an EMBL/GenBank/DDBJ whole genome shotgun (WGS) entry which is preliminary data.</text>
</comment>
<name>A0ABD2L984_9BILA</name>
<feature type="transmembrane region" description="Helical" evidence="2">
    <location>
        <begin position="244"/>
        <end position="266"/>
    </location>
</feature>
<dbReference type="Proteomes" id="UP001620626">
    <property type="component" value="Unassembled WGS sequence"/>
</dbReference>
<evidence type="ECO:0000256" key="1">
    <source>
        <dbReference type="SAM" id="MobiDB-lite"/>
    </source>
</evidence>
<accession>A0ABD2L984</accession>
<evidence type="ECO:0008006" key="5">
    <source>
        <dbReference type="Google" id="ProtNLM"/>
    </source>
</evidence>
<feature type="compositionally biased region" description="Basic and acidic residues" evidence="1">
    <location>
        <begin position="388"/>
        <end position="491"/>
    </location>
</feature>
<feature type="compositionally biased region" description="Low complexity" evidence="1">
    <location>
        <begin position="804"/>
        <end position="814"/>
    </location>
</feature>